<gene>
    <name evidence="11" type="ORF">SAMN06296036_12557</name>
</gene>
<dbReference type="CDD" id="cd00082">
    <property type="entry name" value="HisKA"/>
    <property type="match status" value="1"/>
</dbReference>
<keyword evidence="9" id="KW-0812">Transmembrane</keyword>
<evidence type="ECO:0000256" key="8">
    <source>
        <dbReference type="ARBA" id="ARBA00023012"/>
    </source>
</evidence>
<evidence type="ECO:0000256" key="5">
    <source>
        <dbReference type="ARBA" id="ARBA00022741"/>
    </source>
</evidence>
<evidence type="ECO:0000256" key="9">
    <source>
        <dbReference type="SAM" id="Phobius"/>
    </source>
</evidence>
<feature type="transmembrane region" description="Helical" evidence="9">
    <location>
        <begin position="146"/>
        <end position="164"/>
    </location>
</feature>
<dbReference type="InterPro" id="IPR003661">
    <property type="entry name" value="HisK_dim/P_dom"/>
</dbReference>
<dbReference type="OrthoDB" id="9789238at2"/>
<evidence type="ECO:0000256" key="2">
    <source>
        <dbReference type="ARBA" id="ARBA00012438"/>
    </source>
</evidence>
<dbReference type="GO" id="GO:0000155">
    <property type="term" value="F:phosphorelay sensor kinase activity"/>
    <property type="evidence" value="ECO:0007669"/>
    <property type="project" value="InterPro"/>
</dbReference>
<dbReference type="Proteomes" id="UP000192907">
    <property type="component" value="Unassembled WGS sequence"/>
</dbReference>
<dbReference type="PANTHER" id="PTHR43065">
    <property type="entry name" value="SENSOR HISTIDINE KINASE"/>
    <property type="match status" value="1"/>
</dbReference>
<keyword evidence="12" id="KW-1185">Reference proteome</keyword>
<keyword evidence="9" id="KW-1133">Transmembrane helix</keyword>
<dbReference type="PROSITE" id="PS50109">
    <property type="entry name" value="HIS_KIN"/>
    <property type="match status" value="1"/>
</dbReference>
<keyword evidence="9" id="KW-0472">Membrane</keyword>
<dbReference type="SMART" id="SM00387">
    <property type="entry name" value="HATPase_c"/>
    <property type="match status" value="1"/>
</dbReference>
<dbReference type="Pfam" id="PF00512">
    <property type="entry name" value="HisKA"/>
    <property type="match status" value="1"/>
</dbReference>
<dbReference type="AlphaFoldDB" id="A0A1Y6CR88"/>
<dbReference type="PANTHER" id="PTHR43065:SF10">
    <property type="entry name" value="PEROXIDE STRESS-ACTIVATED HISTIDINE KINASE MAK3"/>
    <property type="match status" value="1"/>
</dbReference>
<evidence type="ECO:0000313" key="12">
    <source>
        <dbReference type="Proteomes" id="UP000192907"/>
    </source>
</evidence>
<comment type="catalytic activity">
    <reaction evidence="1">
        <text>ATP + protein L-histidine = ADP + protein N-phospho-L-histidine.</text>
        <dbReference type="EC" id="2.7.13.3"/>
    </reaction>
</comment>
<dbReference type="Gene3D" id="3.30.565.10">
    <property type="entry name" value="Histidine kinase-like ATPase, C-terminal domain"/>
    <property type="match status" value="1"/>
</dbReference>
<evidence type="ECO:0000313" key="11">
    <source>
        <dbReference type="EMBL" id="SMF69851.1"/>
    </source>
</evidence>
<dbReference type="InterPro" id="IPR003594">
    <property type="entry name" value="HATPase_dom"/>
</dbReference>
<keyword evidence="4" id="KW-0808">Transferase</keyword>
<evidence type="ECO:0000256" key="3">
    <source>
        <dbReference type="ARBA" id="ARBA00022553"/>
    </source>
</evidence>
<feature type="transmembrane region" description="Helical" evidence="9">
    <location>
        <begin position="116"/>
        <end position="134"/>
    </location>
</feature>
<evidence type="ECO:0000256" key="4">
    <source>
        <dbReference type="ARBA" id="ARBA00022679"/>
    </source>
</evidence>
<evidence type="ECO:0000256" key="1">
    <source>
        <dbReference type="ARBA" id="ARBA00000085"/>
    </source>
</evidence>
<feature type="transmembrane region" description="Helical" evidence="9">
    <location>
        <begin position="12"/>
        <end position="32"/>
    </location>
</feature>
<feature type="transmembrane region" description="Helical" evidence="9">
    <location>
        <begin position="44"/>
        <end position="61"/>
    </location>
</feature>
<sequence length="418" mass="47556">MLENKVIQKYRFQYLKLSLDLAILSYLIIYLLNIFVESYQHNQLIFHTFSILVFLGLRLSFHRLPMLIAWLLIVLGFLNLSLTILKSGPDINHEGFIVLPVLILASVFILGIRPGLIIYFISVLFTGSIWFYAYDSEMFSPHHHNLFLTRIVALTLTLVASYYFDALSTRCLNEISKSRKIMEQNERLSSLGMMAGGIAHEISNPLAISKGSLAIIQQEKLTPQKKAHWLEKMDHALQRIEEIVASIRMFSNNHNDQKILPIDLHHVFSEVFSEVQDRACRLEIQIEAHPSSRPIVCNHFHLSAILKTCIENSLDAIEKHGPSRNGKVKVIQYEGMDSRQLHIVDNASLPPDTTLDHVFDPFYTTKDIGKGMGLNLTLVHSIIALYGWSIEANRDKEVTTFTISMTEKDASEMIPLAG</sequence>
<organism evidence="11 12">
    <name type="scientific">Pseudobacteriovorax antillogorgiicola</name>
    <dbReference type="NCBI Taxonomy" id="1513793"/>
    <lineage>
        <taxon>Bacteria</taxon>
        <taxon>Pseudomonadati</taxon>
        <taxon>Bdellovibrionota</taxon>
        <taxon>Oligoflexia</taxon>
        <taxon>Oligoflexales</taxon>
        <taxon>Pseudobacteriovoracaceae</taxon>
        <taxon>Pseudobacteriovorax</taxon>
    </lineage>
</organism>
<keyword evidence="3" id="KW-0597">Phosphoprotein</keyword>
<feature type="domain" description="Histidine kinase" evidence="10">
    <location>
        <begin position="197"/>
        <end position="409"/>
    </location>
</feature>
<keyword evidence="6 11" id="KW-0418">Kinase</keyword>
<evidence type="ECO:0000256" key="6">
    <source>
        <dbReference type="ARBA" id="ARBA00022777"/>
    </source>
</evidence>
<dbReference type="InterPro" id="IPR036890">
    <property type="entry name" value="HATPase_C_sf"/>
</dbReference>
<feature type="transmembrane region" description="Helical" evidence="9">
    <location>
        <begin position="67"/>
        <end position="85"/>
    </location>
</feature>
<dbReference type="SMART" id="SM00388">
    <property type="entry name" value="HisKA"/>
    <property type="match status" value="1"/>
</dbReference>
<proteinExistence type="predicted"/>
<dbReference type="GO" id="GO:0005524">
    <property type="term" value="F:ATP binding"/>
    <property type="evidence" value="ECO:0007669"/>
    <property type="project" value="UniProtKB-KW"/>
</dbReference>
<evidence type="ECO:0000259" key="10">
    <source>
        <dbReference type="PROSITE" id="PS50109"/>
    </source>
</evidence>
<dbReference type="Gene3D" id="1.10.287.130">
    <property type="match status" value="1"/>
</dbReference>
<protein>
    <recommendedName>
        <fullName evidence="2">histidine kinase</fullName>
        <ecNumber evidence="2">2.7.13.3</ecNumber>
    </recommendedName>
</protein>
<keyword evidence="7" id="KW-0067">ATP-binding</keyword>
<dbReference type="STRING" id="1513793.SAMN06296036_12557"/>
<dbReference type="InterPro" id="IPR036097">
    <property type="entry name" value="HisK_dim/P_sf"/>
</dbReference>
<name>A0A1Y6CR88_9BACT</name>
<keyword evidence="5" id="KW-0547">Nucleotide-binding</keyword>
<accession>A0A1Y6CR88</accession>
<dbReference type="Pfam" id="PF02518">
    <property type="entry name" value="HATPase_c"/>
    <property type="match status" value="1"/>
</dbReference>
<dbReference type="InterPro" id="IPR004358">
    <property type="entry name" value="Sig_transdc_His_kin-like_C"/>
</dbReference>
<dbReference type="SUPFAM" id="SSF47384">
    <property type="entry name" value="Homodimeric domain of signal transducing histidine kinase"/>
    <property type="match status" value="1"/>
</dbReference>
<keyword evidence="8" id="KW-0902">Two-component regulatory system</keyword>
<dbReference type="PRINTS" id="PR00344">
    <property type="entry name" value="BCTRLSENSOR"/>
</dbReference>
<reference evidence="12" key="1">
    <citation type="submission" date="2017-04" db="EMBL/GenBank/DDBJ databases">
        <authorList>
            <person name="Varghese N."/>
            <person name="Submissions S."/>
        </authorList>
    </citation>
    <scope>NUCLEOTIDE SEQUENCE [LARGE SCALE GENOMIC DNA]</scope>
    <source>
        <strain evidence="12">RKEM611</strain>
    </source>
</reference>
<dbReference type="EMBL" id="FWZT01000025">
    <property type="protein sequence ID" value="SMF69851.1"/>
    <property type="molecule type" value="Genomic_DNA"/>
</dbReference>
<dbReference type="InterPro" id="IPR005467">
    <property type="entry name" value="His_kinase_dom"/>
</dbReference>
<dbReference type="SUPFAM" id="SSF55874">
    <property type="entry name" value="ATPase domain of HSP90 chaperone/DNA topoisomerase II/histidine kinase"/>
    <property type="match status" value="1"/>
</dbReference>
<evidence type="ECO:0000256" key="7">
    <source>
        <dbReference type="ARBA" id="ARBA00022840"/>
    </source>
</evidence>
<dbReference type="EC" id="2.7.13.3" evidence="2"/>
<dbReference type="RefSeq" id="WP_132324065.1">
    <property type="nucleotide sequence ID" value="NZ_FWZT01000025.1"/>
</dbReference>
<feature type="transmembrane region" description="Helical" evidence="9">
    <location>
        <begin position="92"/>
        <end position="110"/>
    </location>
</feature>